<evidence type="ECO:0000256" key="1">
    <source>
        <dbReference type="ARBA" id="ARBA00001917"/>
    </source>
</evidence>
<dbReference type="InterPro" id="IPR027477">
    <property type="entry name" value="Succ_DH/fumarate_Rdtase_cat_sf"/>
</dbReference>
<reference evidence="12" key="1">
    <citation type="submission" date="2014-07" db="EMBL/GenBank/DDBJ databases">
        <authorList>
            <person name="Hornung V.Bastian."/>
        </authorList>
    </citation>
    <scope>NUCLEOTIDE SEQUENCE</scope>
    <source>
        <strain evidence="12">PCE-S</strain>
    </source>
</reference>
<evidence type="ECO:0000256" key="4">
    <source>
        <dbReference type="ARBA" id="ARBA00013137"/>
    </source>
</evidence>
<evidence type="ECO:0000256" key="7">
    <source>
        <dbReference type="ARBA" id="ARBA00022827"/>
    </source>
</evidence>
<accession>A0A098B1F4</accession>
<dbReference type="SUPFAM" id="SSF56425">
    <property type="entry name" value="Succinate dehydrogenase/fumarate reductase flavoprotein, catalytic domain"/>
    <property type="match status" value="1"/>
</dbReference>
<dbReference type="InterPro" id="IPR050315">
    <property type="entry name" value="FAD-oxidoreductase_2"/>
</dbReference>
<dbReference type="GO" id="GO:0033765">
    <property type="term" value="F:steroid dehydrogenase activity, acting on the CH-CH group of donors"/>
    <property type="evidence" value="ECO:0007669"/>
    <property type="project" value="UniProtKB-ARBA"/>
</dbReference>
<dbReference type="Pfam" id="PF00890">
    <property type="entry name" value="FAD_binding_2"/>
    <property type="match status" value="1"/>
</dbReference>
<evidence type="ECO:0000256" key="2">
    <source>
        <dbReference type="ARBA" id="ARBA00001974"/>
    </source>
</evidence>
<dbReference type="EMBL" id="LK996017">
    <property type="protein sequence ID" value="CDX02718.1"/>
    <property type="molecule type" value="Genomic_DNA"/>
</dbReference>
<dbReference type="Gene3D" id="3.90.700.10">
    <property type="entry name" value="Succinate dehydrogenase/fumarate reductase flavoprotein, catalytic domain"/>
    <property type="match status" value="1"/>
</dbReference>
<dbReference type="PANTHER" id="PTHR43400:SF7">
    <property type="entry name" value="FAD-DEPENDENT OXIDOREDUCTASE 2 FAD BINDING DOMAIN-CONTAINING PROTEIN"/>
    <property type="match status" value="1"/>
</dbReference>
<dbReference type="Gene3D" id="3.50.50.60">
    <property type="entry name" value="FAD/NAD(P)-binding domain"/>
    <property type="match status" value="2"/>
</dbReference>
<comment type="similarity">
    <text evidence="3">Belongs to the FAD-dependent oxidoreductase 2 family. FRD/SDH subfamily.</text>
</comment>
<dbReference type="InterPro" id="IPR007329">
    <property type="entry name" value="FMN-bd"/>
</dbReference>
<evidence type="ECO:0000256" key="5">
    <source>
        <dbReference type="ARBA" id="ARBA00015872"/>
    </source>
</evidence>
<keyword evidence="8" id="KW-0560">Oxidoreductase</keyword>
<feature type="domain" description="FMN-binding" evidence="11">
    <location>
        <begin position="640"/>
        <end position="713"/>
    </location>
</feature>
<evidence type="ECO:0000313" key="12">
    <source>
        <dbReference type="EMBL" id="CDX02718.1"/>
    </source>
</evidence>
<dbReference type="GO" id="GO:0010181">
    <property type="term" value="F:FMN binding"/>
    <property type="evidence" value="ECO:0007669"/>
    <property type="project" value="InterPro"/>
</dbReference>
<dbReference type="GO" id="GO:0016020">
    <property type="term" value="C:membrane"/>
    <property type="evidence" value="ECO:0007669"/>
    <property type="project" value="InterPro"/>
</dbReference>
<dbReference type="SMART" id="SM00900">
    <property type="entry name" value="FMN_bind"/>
    <property type="match status" value="1"/>
</dbReference>
<dbReference type="InterPro" id="IPR006311">
    <property type="entry name" value="TAT_signal"/>
</dbReference>
<evidence type="ECO:0000256" key="6">
    <source>
        <dbReference type="ARBA" id="ARBA00022630"/>
    </source>
</evidence>
<dbReference type="RefSeq" id="WP_208925779.1">
    <property type="nucleotide sequence ID" value="NZ_LK996017.1"/>
</dbReference>
<dbReference type="PATRIC" id="fig|49338.4.peg.3040"/>
<comment type="cofactor">
    <cofactor evidence="1">
        <name>FMN</name>
        <dbReference type="ChEBI" id="CHEBI:58210"/>
    </cofactor>
</comment>
<dbReference type="InterPro" id="IPR036188">
    <property type="entry name" value="FAD/NAD-bd_sf"/>
</dbReference>
<evidence type="ECO:0000256" key="8">
    <source>
        <dbReference type="ARBA" id="ARBA00023002"/>
    </source>
</evidence>
<comment type="catalytic activity">
    <reaction evidence="9">
        <text>dihydrourocanate + A = urocanate + AH2</text>
        <dbReference type="Rhea" id="RHEA:36059"/>
        <dbReference type="ChEBI" id="CHEBI:13193"/>
        <dbReference type="ChEBI" id="CHEBI:17499"/>
        <dbReference type="ChEBI" id="CHEBI:27247"/>
        <dbReference type="ChEBI" id="CHEBI:72991"/>
        <dbReference type="EC" id="1.3.99.33"/>
    </reaction>
</comment>
<dbReference type="PROSITE" id="PS51257">
    <property type="entry name" value="PROKAR_LIPOPROTEIN"/>
    <property type="match status" value="1"/>
</dbReference>
<keyword evidence="7" id="KW-0274">FAD</keyword>
<protein>
    <recommendedName>
        <fullName evidence="5">Urocanate reductase</fullName>
        <ecNumber evidence="4">1.3.99.33</ecNumber>
    </recommendedName>
</protein>
<organism evidence="12">
    <name type="scientific">Desulfitobacterium hafniense</name>
    <name type="common">Desulfitobacterium frappieri</name>
    <dbReference type="NCBI Taxonomy" id="49338"/>
    <lineage>
        <taxon>Bacteria</taxon>
        <taxon>Bacillati</taxon>
        <taxon>Bacillota</taxon>
        <taxon>Clostridia</taxon>
        <taxon>Eubacteriales</taxon>
        <taxon>Desulfitobacteriaceae</taxon>
        <taxon>Desulfitobacterium</taxon>
    </lineage>
</organism>
<dbReference type="PANTHER" id="PTHR43400">
    <property type="entry name" value="FUMARATE REDUCTASE"/>
    <property type="match status" value="1"/>
</dbReference>
<dbReference type="SUPFAM" id="SSF51905">
    <property type="entry name" value="FAD/NAD(P)-binding domain"/>
    <property type="match status" value="1"/>
</dbReference>
<proteinExistence type="inferred from homology"/>
<evidence type="ECO:0000256" key="3">
    <source>
        <dbReference type="ARBA" id="ARBA00008040"/>
    </source>
</evidence>
<name>A0A098B1F4_DESHA</name>
<dbReference type="AlphaFoldDB" id="A0A098B1F4"/>
<evidence type="ECO:0000256" key="10">
    <source>
        <dbReference type="SAM" id="MobiDB-lite"/>
    </source>
</evidence>
<evidence type="ECO:0000256" key="9">
    <source>
        <dbReference type="ARBA" id="ARBA00049922"/>
    </source>
</evidence>
<evidence type="ECO:0000259" key="11">
    <source>
        <dbReference type="SMART" id="SM00900"/>
    </source>
</evidence>
<keyword evidence="6" id="KW-0285">Flavoprotein</keyword>
<dbReference type="InterPro" id="IPR003953">
    <property type="entry name" value="FAD-dep_OxRdtase_2_FAD-bd"/>
</dbReference>
<dbReference type="NCBIfam" id="TIGR01409">
    <property type="entry name" value="TAT_signal_seq"/>
    <property type="match status" value="1"/>
</dbReference>
<feature type="region of interest" description="Disordered" evidence="10">
    <location>
        <begin position="600"/>
        <end position="623"/>
    </location>
</feature>
<dbReference type="PROSITE" id="PS51318">
    <property type="entry name" value="TAT"/>
    <property type="match status" value="1"/>
</dbReference>
<dbReference type="Pfam" id="PF04205">
    <property type="entry name" value="FMN_bind"/>
    <property type="match status" value="1"/>
</dbReference>
<gene>
    <name evidence="12" type="ORF">DPCES_2831</name>
</gene>
<dbReference type="Gene3D" id="3.90.1010.20">
    <property type="match status" value="1"/>
</dbReference>
<dbReference type="Pfam" id="PF10518">
    <property type="entry name" value="TAT_signal"/>
    <property type="match status" value="1"/>
</dbReference>
<sequence length="715" mass="77171">MSKQFSRRDFLKGAAAAGAGAMTMGLTACSPAAAGNSPSGAGTADNMVLSDQTYRNLKWKFEVMPEEYPIPEEKITKTVTHDIIIIGSGMSGLCTAVSTKESGADVRVISAGKRPISRGGSNHAIGSKKQKELGIDYTPDTASGRHAAKVEKHSAACYIDERKWSTWINNSGPAMDWMIDKMASKGLKVCLEPGYVDPDGILTVPAASHSFYNEEVPFGMLFGAPLCAQAYADIFKDMGGEIDFQTRALYLIRDDNNTGRVSAVVAQNLETGEYIKYSANRAVVLATGDFSKDPDMMAKYSPWAWNLYRNSIDTTKVDYDVALAFNGLYPGDGHKMGLWIGAGWQKTYPNAPMINCGAPGPKVNSIDNFWGINLTSDGKRYHNEVTNFSYGAIAILQLPDHIAYSVWDSRYAYIQDIWETFGCSVNNENGILGATPEQMIAGWEADVEAGTCWKANTIEELVDKMGFKGEARANAIESINNYTKYAEQGRDEEYHVNPSVLHPIKTPPFYAARTHFGKDAMTFLCVTGGLRTNEYMQVCEDDDTPIDGLFNTGIMVGDYYAGTYNFVMPGQNLGGVCNCLSYILGRRLADQNFKFRSGRIQRVSTPEDESAQNDGSSMASLGSGDASYNDGVYTGTGSGGMGGDVKVEVTIENGKLASLTYTDNETPEIGGKALPELVEQAVSANAATVDSVSGATMTSTAFKAALADALTKAAK</sequence>
<dbReference type="InterPro" id="IPR019546">
    <property type="entry name" value="TAT_signal_bac_arc"/>
</dbReference>
<comment type="cofactor">
    <cofactor evidence="2">
        <name>FAD</name>
        <dbReference type="ChEBI" id="CHEBI:57692"/>
    </cofactor>
</comment>
<dbReference type="EC" id="1.3.99.33" evidence="4"/>